<proteinExistence type="predicted"/>
<organism evidence="4">
    <name type="scientific">marine sediment metagenome</name>
    <dbReference type="NCBI Taxonomy" id="412755"/>
    <lineage>
        <taxon>unclassified sequences</taxon>
        <taxon>metagenomes</taxon>
        <taxon>ecological metagenomes</taxon>
    </lineage>
</organism>
<name>X1FUS8_9ZZZZ</name>
<protein>
    <recommendedName>
        <fullName evidence="3">Bacterial surface antigen (D15) domain-containing protein</fullName>
    </recommendedName>
</protein>
<evidence type="ECO:0000256" key="1">
    <source>
        <dbReference type="ARBA" id="ARBA00004370"/>
    </source>
</evidence>
<keyword evidence="2" id="KW-0472">Membrane</keyword>
<dbReference type="Pfam" id="PF01103">
    <property type="entry name" value="Omp85"/>
    <property type="match status" value="1"/>
</dbReference>
<evidence type="ECO:0000313" key="4">
    <source>
        <dbReference type="EMBL" id="GAH24508.1"/>
    </source>
</evidence>
<accession>X1FUS8</accession>
<feature type="non-terminal residue" evidence="4">
    <location>
        <position position="290"/>
    </location>
</feature>
<feature type="domain" description="Bacterial surface antigen (D15)" evidence="3">
    <location>
        <begin position="181"/>
        <end position="290"/>
    </location>
</feature>
<evidence type="ECO:0000259" key="3">
    <source>
        <dbReference type="Pfam" id="PF01103"/>
    </source>
</evidence>
<dbReference type="AlphaFoldDB" id="X1FUS8"/>
<evidence type="ECO:0000256" key="2">
    <source>
        <dbReference type="ARBA" id="ARBA00023136"/>
    </source>
</evidence>
<sequence>LAFDLYSRNLLDANFQVIYWFLPKRWDLGAAIFQEKSYYLIFPSSTEGSVTLMQEILRGGSVLLRLPIDKFHRFDVGADAFSVQQVFEWIDEWGELVEERTVPHYVVLPTISWIRDTALWGYTGPINGERWKFSFAKSIPQVAKHSFDYSILYGDIRNYNRISQGFSFATRIYGFSSWGKDALYYPLGGSESVRGYDYYSFYGTKAGFLNLELRYPFIERLKMRFPLPLDIRGVRGVTFCDIGGVTDELKNFKTAIKSKGQIKLDDLKVGFGTGIRINISIAILKLDFAW</sequence>
<feature type="non-terminal residue" evidence="4">
    <location>
        <position position="1"/>
    </location>
</feature>
<comment type="caution">
    <text evidence="4">The sequence shown here is derived from an EMBL/GenBank/DDBJ whole genome shotgun (WGS) entry which is preliminary data.</text>
</comment>
<gene>
    <name evidence="4" type="ORF">S03H2_07570</name>
</gene>
<dbReference type="InterPro" id="IPR000184">
    <property type="entry name" value="Bac_surfAg_D15"/>
</dbReference>
<dbReference type="Gene3D" id="2.40.160.50">
    <property type="entry name" value="membrane protein fhac: a member of the omp85/tpsb transporter family"/>
    <property type="match status" value="1"/>
</dbReference>
<reference evidence="4" key="1">
    <citation type="journal article" date="2014" name="Front. Microbiol.">
        <title>High frequency of phylogenetically diverse reductive dehalogenase-homologous genes in deep subseafloor sedimentary metagenomes.</title>
        <authorList>
            <person name="Kawai M."/>
            <person name="Futagami T."/>
            <person name="Toyoda A."/>
            <person name="Takaki Y."/>
            <person name="Nishi S."/>
            <person name="Hori S."/>
            <person name="Arai W."/>
            <person name="Tsubouchi T."/>
            <person name="Morono Y."/>
            <person name="Uchiyama I."/>
            <person name="Ito T."/>
            <person name="Fujiyama A."/>
            <person name="Inagaki F."/>
            <person name="Takami H."/>
        </authorList>
    </citation>
    <scope>NUCLEOTIDE SEQUENCE</scope>
    <source>
        <strain evidence="4">Expedition CK06-06</strain>
    </source>
</reference>
<dbReference type="EMBL" id="BARU01003514">
    <property type="protein sequence ID" value="GAH24508.1"/>
    <property type="molecule type" value="Genomic_DNA"/>
</dbReference>
<comment type="subcellular location">
    <subcellularLocation>
        <location evidence="1">Membrane</location>
    </subcellularLocation>
</comment>
<dbReference type="GO" id="GO:0019867">
    <property type="term" value="C:outer membrane"/>
    <property type="evidence" value="ECO:0007669"/>
    <property type="project" value="InterPro"/>
</dbReference>